<keyword evidence="3" id="KW-1185">Reference proteome</keyword>
<evidence type="ECO:0000256" key="1">
    <source>
        <dbReference type="SAM" id="MobiDB-lite"/>
    </source>
</evidence>
<comment type="caution">
    <text evidence="2">The sequence shown here is derived from an EMBL/GenBank/DDBJ whole genome shotgun (WGS) entry which is preliminary data.</text>
</comment>
<reference evidence="2" key="1">
    <citation type="journal article" date="2020" name="Stud. Mycol.">
        <title>101 Dothideomycetes genomes: a test case for predicting lifestyles and emergence of pathogens.</title>
        <authorList>
            <person name="Haridas S."/>
            <person name="Albert R."/>
            <person name="Binder M."/>
            <person name="Bloem J."/>
            <person name="Labutti K."/>
            <person name="Salamov A."/>
            <person name="Andreopoulos B."/>
            <person name="Baker S."/>
            <person name="Barry K."/>
            <person name="Bills G."/>
            <person name="Bluhm B."/>
            <person name="Cannon C."/>
            <person name="Castanera R."/>
            <person name="Culley D."/>
            <person name="Daum C."/>
            <person name="Ezra D."/>
            <person name="Gonzalez J."/>
            <person name="Henrissat B."/>
            <person name="Kuo A."/>
            <person name="Liang C."/>
            <person name="Lipzen A."/>
            <person name="Lutzoni F."/>
            <person name="Magnuson J."/>
            <person name="Mondo S."/>
            <person name="Nolan M."/>
            <person name="Ohm R."/>
            <person name="Pangilinan J."/>
            <person name="Park H.-J."/>
            <person name="Ramirez L."/>
            <person name="Alfaro M."/>
            <person name="Sun H."/>
            <person name="Tritt A."/>
            <person name="Yoshinaga Y."/>
            <person name="Zwiers L.-H."/>
            <person name="Turgeon B."/>
            <person name="Goodwin S."/>
            <person name="Spatafora J."/>
            <person name="Crous P."/>
            <person name="Grigoriev I."/>
        </authorList>
    </citation>
    <scope>NUCLEOTIDE SEQUENCE</scope>
    <source>
        <strain evidence="2">CBS 125425</strain>
    </source>
</reference>
<proteinExistence type="predicted"/>
<protein>
    <submittedName>
        <fullName evidence="2">Uncharacterized protein</fullName>
    </submittedName>
</protein>
<feature type="region of interest" description="Disordered" evidence="1">
    <location>
        <begin position="90"/>
        <end position="112"/>
    </location>
</feature>
<sequence length="351" mass="40368">MVLSPSAICRRLFQVNKPAGQSTMCWTELLRYRDCPHEIRHTTLCPFQRTDDEIVREDFYLTRCEMMSVESAEPRNGACGKCFGVAHQSPSPSTESDDSSHHHKVSDNACSSTTCSSKVRPASLLHIHRASVPDIKSSYRIWDHDWFVDDNKMTRKLDDIEPAKIRPGADGMRRLLQGFDTDMLLEELERRKALEPVTHGEENTIAWNDKLGHDDAAALDDQKASVEVDDDGEDGGGDAKKEFMVDMCLDLSDWAFNMADFFNQPKSSVHQQQQQQQLGYNRHEPRLDAQIHGRHMFVKTPKERVYAHNLPDPTRCRFFHFKTLNVGDGDSRRRRLCRDHQYDLRRHDCGP</sequence>
<dbReference type="AlphaFoldDB" id="A0A9P4V681"/>
<dbReference type="EMBL" id="ML996104">
    <property type="protein sequence ID" value="KAF2739559.1"/>
    <property type="molecule type" value="Genomic_DNA"/>
</dbReference>
<evidence type="ECO:0000313" key="2">
    <source>
        <dbReference type="EMBL" id="KAF2739559.1"/>
    </source>
</evidence>
<organism evidence="2 3">
    <name type="scientific">Polyplosphaeria fusca</name>
    <dbReference type="NCBI Taxonomy" id="682080"/>
    <lineage>
        <taxon>Eukaryota</taxon>
        <taxon>Fungi</taxon>
        <taxon>Dikarya</taxon>
        <taxon>Ascomycota</taxon>
        <taxon>Pezizomycotina</taxon>
        <taxon>Dothideomycetes</taxon>
        <taxon>Pleosporomycetidae</taxon>
        <taxon>Pleosporales</taxon>
        <taxon>Tetraplosphaeriaceae</taxon>
        <taxon>Polyplosphaeria</taxon>
    </lineage>
</organism>
<dbReference type="Proteomes" id="UP000799444">
    <property type="component" value="Unassembled WGS sequence"/>
</dbReference>
<evidence type="ECO:0000313" key="3">
    <source>
        <dbReference type="Proteomes" id="UP000799444"/>
    </source>
</evidence>
<accession>A0A9P4V681</accession>
<name>A0A9P4V681_9PLEO</name>
<gene>
    <name evidence="2" type="ORF">EJ04DRAFT_519618</name>
</gene>